<proteinExistence type="predicted"/>
<dbReference type="InParanoid" id="A0A2P5I8G3"/>
<keyword evidence="2" id="KW-1185">Reference proteome</keyword>
<accession>A0A2P5I8G3</accession>
<name>A0A2P5I8G3_DIAHE</name>
<comment type="caution">
    <text evidence="1">The sequence shown here is derived from an EMBL/GenBank/DDBJ whole genome shotgun (WGS) entry which is preliminary data.</text>
</comment>
<sequence length="79" mass="9196">MWMRLFAWAVGWLEHRRKRDLCEDPALFYRLASAIVKSLDRWRSGRSGGMTLVRVRGLNSSAQQDRFTARAALRLDTTL</sequence>
<organism evidence="1 2">
    <name type="scientific">Diaporthe helianthi</name>
    <dbReference type="NCBI Taxonomy" id="158607"/>
    <lineage>
        <taxon>Eukaryota</taxon>
        <taxon>Fungi</taxon>
        <taxon>Dikarya</taxon>
        <taxon>Ascomycota</taxon>
        <taxon>Pezizomycotina</taxon>
        <taxon>Sordariomycetes</taxon>
        <taxon>Sordariomycetidae</taxon>
        <taxon>Diaporthales</taxon>
        <taxon>Diaporthaceae</taxon>
        <taxon>Diaporthe</taxon>
    </lineage>
</organism>
<gene>
    <name evidence="1" type="ORF">DHEL01_v202807</name>
</gene>
<dbReference type="AlphaFoldDB" id="A0A2P5I8G3"/>
<reference evidence="1" key="1">
    <citation type="submission" date="2017-09" db="EMBL/GenBank/DDBJ databases">
        <title>Polyketide synthases of a Diaporthe helianthi virulent isolate.</title>
        <authorList>
            <person name="Baroncelli R."/>
        </authorList>
    </citation>
    <scope>NUCLEOTIDE SEQUENCE [LARGE SCALE GENOMIC DNA]</scope>
    <source>
        <strain evidence="1">7/96</strain>
    </source>
</reference>
<evidence type="ECO:0000313" key="1">
    <source>
        <dbReference type="EMBL" id="POS78788.1"/>
    </source>
</evidence>
<dbReference type="EMBL" id="MAVT02000159">
    <property type="protein sequence ID" value="POS78788.1"/>
    <property type="molecule type" value="Genomic_DNA"/>
</dbReference>
<evidence type="ECO:0000313" key="2">
    <source>
        <dbReference type="Proteomes" id="UP000094444"/>
    </source>
</evidence>
<protein>
    <submittedName>
        <fullName evidence="1">Uncharacterized protein</fullName>
    </submittedName>
</protein>
<dbReference type="Proteomes" id="UP000094444">
    <property type="component" value="Unassembled WGS sequence"/>
</dbReference>